<dbReference type="EMBL" id="KI658254">
    <property type="protein sequence ID" value="ETN83266.1"/>
    <property type="molecule type" value="Genomic_DNA"/>
</dbReference>
<reference evidence="2" key="1">
    <citation type="journal article" date="2014" name="Nat. Genet.">
        <title>Genome of the human hookworm Necator americanus.</title>
        <authorList>
            <person name="Tang Y.T."/>
            <person name="Gao X."/>
            <person name="Rosa B.A."/>
            <person name="Abubucker S."/>
            <person name="Hallsworth-Pepin K."/>
            <person name="Martin J."/>
            <person name="Tyagi R."/>
            <person name="Heizer E."/>
            <person name="Zhang X."/>
            <person name="Bhonagiri-Palsikar V."/>
            <person name="Minx P."/>
            <person name="Warren W.C."/>
            <person name="Wang Q."/>
            <person name="Zhan B."/>
            <person name="Hotez P.J."/>
            <person name="Sternberg P.W."/>
            <person name="Dougall A."/>
            <person name="Gaze S.T."/>
            <person name="Mulvenna J."/>
            <person name="Sotillo J."/>
            <person name="Ranganathan S."/>
            <person name="Rabelo E.M."/>
            <person name="Wilson R.K."/>
            <person name="Felgner P.L."/>
            <person name="Bethony J."/>
            <person name="Hawdon J.M."/>
            <person name="Gasser R.B."/>
            <person name="Loukas A."/>
            <person name="Mitreva M."/>
        </authorList>
    </citation>
    <scope>NUCLEOTIDE SEQUENCE [LARGE SCALE GENOMIC DNA]</scope>
</reference>
<proteinExistence type="predicted"/>
<accession>W2TQ93</accession>
<dbReference type="KEGG" id="nai:NECAME_17530"/>
<protein>
    <submittedName>
        <fullName evidence="1">Uncharacterized protein</fullName>
    </submittedName>
</protein>
<dbReference type="InterPro" id="IPR028082">
    <property type="entry name" value="Peripla_BP_I"/>
</dbReference>
<evidence type="ECO:0000313" key="1">
    <source>
        <dbReference type="EMBL" id="ETN83266.1"/>
    </source>
</evidence>
<organism evidence="1 2">
    <name type="scientific">Necator americanus</name>
    <name type="common">Human hookworm</name>
    <dbReference type="NCBI Taxonomy" id="51031"/>
    <lineage>
        <taxon>Eukaryota</taxon>
        <taxon>Metazoa</taxon>
        <taxon>Ecdysozoa</taxon>
        <taxon>Nematoda</taxon>
        <taxon>Chromadorea</taxon>
        <taxon>Rhabditida</taxon>
        <taxon>Rhabditina</taxon>
        <taxon>Rhabditomorpha</taxon>
        <taxon>Strongyloidea</taxon>
        <taxon>Ancylostomatidae</taxon>
        <taxon>Bunostominae</taxon>
        <taxon>Necator</taxon>
    </lineage>
</organism>
<dbReference type="Proteomes" id="UP000053676">
    <property type="component" value="Unassembled WGS sequence"/>
</dbReference>
<name>W2TQ93_NECAM</name>
<dbReference type="SUPFAM" id="SSF53822">
    <property type="entry name" value="Periplasmic binding protein-like I"/>
    <property type="match status" value="1"/>
</dbReference>
<dbReference type="AlphaFoldDB" id="W2TQ93"/>
<dbReference type="OrthoDB" id="5869495at2759"/>
<sequence length="193" mass="21736">MIRTREYCGKFNLAREEISNGLTPIWEDGVNDNADGMDNVAKSAAKYMIVLDLNSSGVNQSYIAYFKSHVMSRVREDPLFCKTPECLSNSNQTAGIFARHLHDTFYAYGLGLTREPTYYHDAANITLAINGNFTGLTGEVQMTANNTRVAEYMLYYLDSSFQQQIYMKMLCAKVAQMLHEFAAVQHIVNAQPS</sequence>
<keyword evidence="2" id="KW-1185">Reference proteome</keyword>
<gene>
    <name evidence="1" type="ORF">NECAME_17530</name>
</gene>
<evidence type="ECO:0000313" key="2">
    <source>
        <dbReference type="Proteomes" id="UP000053676"/>
    </source>
</evidence>